<dbReference type="SUPFAM" id="SSF53850">
    <property type="entry name" value="Periplasmic binding protein-like II"/>
    <property type="match status" value="1"/>
</dbReference>
<evidence type="ECO:0000313" key="2">
    <source>
        <dbReference type="EMBL" id="CAB4880620.1"/>
    </source>
</evidence>
<organism evidence="2">
    <name type="scientific">freshwater metagenome</name>
    <dbReference type="NCBI Taxonomy" id="449393"/>
    <lineage>
        <taxon>unclassified sequences</taxon>
        <taxon>metagenomes</taxon>
        <taxon>ecological metagenomes</taxon>
    </lineage>
</organism>
<dbReference type="GO" id="GO:0043190">
    <property type="term" value="C:ATP-binding cassette (ABC) transporter complex"/>
    <property type="evidence" value="ECO:0007669"/>
    <property type="project" value="InterPro"/>
</dbReference>
<feature type="domain" description="ABC-type glycine betaine transport system substrate-binding" evidence="1">
    <location>
        <begin position="11"/>
        <end position="80"/>
    </location>
</feature>
<gene>
    <name evidence="2" type="ORF">UFOPK3376_01487</name>
</gene>
<reference evidence="2" key="1">
    <citation type="submission" date="2020-05" db="EMBL/GenBank/DDBJ databases">
        <authorList>
            <person name="Chiriac C."/>
            <person name="Salcher M."/>
            <person name="Ghai R."/>
            <person name="Kavagutti S V."/>
        </authorList>
    </citation>
    <scope>NUCLEOTIDE SEQUENCE</scope>
</reference>
<protein>
    <submittedName>
        <fullName evidence="2">Unannotated protein</fullName>
    </submittedName>
</protein>
<dbReference type="InterPro" id="IPR007210">
    <property type="entry name" value="ABC_Gly_betaine_transp_sub-bd"/>
</dbReference>
<dbReference type="GO" id="GO:0022857">
    <property type="term" value="F:transmembrane transporter activity"/>
    <property type="evidence" value="ECO:0007669"/>
    <property type="project" value="InterPro"/>
</dbReference>
<dbReference type="EMBL" id="CAFBLP010000034">
    <property type="protein sequence ID" value="CAB4880620.1"/>
    <property type="molecule type" value="Genomic_DNA"/>
</dbReference>
<dbReference type="Gene3D" id="3.40.190.10">
    <property type="entry name" value="Periplasmic binding protein-like II"/>
    <property type="match status" value="1"/>
</dbReference>
<sequence length="86" mass="8726">MLHGLDINITADMSVLEDDLGLATDEAVVPLLAAATASPGASQIIDSVSSKLGTGDIREMLRRIVVDKQAPNVVAGAWISAAGLAG</sequence>
<accession>A0A6J7EH43</accession>
<evidence type="ECO:0000259" key="1">
    <source>
        <dbReference type="Pfam" id="PF04069"/>
    </source>
</evidence>
<dbReference type="AlphaFoldDB" id="A0A6J7EH43"/>
<dbReference type="Pfam" id="PF04069">
    <property type="entry name" value="OpuAC"/>
    <property type="match status" value="1"/>
</dbReference>
<proteinExistence type="predicted"/>
<name>A0A6J7EH43_9ZZZZ</name>